<keyword evidence="2 4" id="KW-0418">Kinase</keyword>
<evidence type="ECO:0000256" key="2">
    <source>
        <dbReference type="ARBA" id="ARBA00022777"/>
    </source>
</evidence>
<evidence type="ECO:0000259" key="3">
    <source>
        <dbReference type="Pfam" id="PF00294"/>
    </source>
</evidence>
<dbReference type="Proteomes" id="UP000184245">
    <property type="component" value="Unassembled WGS sequence"/>
</dbReference>
<evidence type="ECO:0000313" key="4">
    <source>
        <dbReference type="EMBL" id="SHE63792.1"/>
    </source>
</evidence>
<dbReference type="Pfam" id="PF00294">
    <property type="entry name" value="PfkB"/>
    <property type="match status" value="1"/>
</dbReference>
<reference evidence="4 5" key="1">
    <citation type="submission" date="2016-11" db="EMBL/GenBank/DDBJ databases">
        <authorList>
            <person name="Jaros S."/>
            <person name="Januszkiewicz K."/>
            <person name="Wedrychowicz H."/>
        </authorList>
    </citation>
    <scope>NUCLEOTIDE SEQUENCE [LARGE SCALE GENOMIC DNA]</scope>
    <source>
        <strain evidence="4 5">DSM 17459</strain>
    </source>
</reference>
<dbReference type="AlphaFoldDB" id="A0A1M4V4H4"/>
<dbReference type="SUPFAM" id="SSF53613">
    <property type="entry name" value="Ribokinase-like"/>
    <property type="match status" value="1"/>
</dbReference>
<accession>A0A1M4V4H4</accession>
<dbReference type="PANTHER" id="PTHR10584">
    <property type="entry name" value="SUGAR KINASE"/>
    <property type="match status" value="1"/>
</dbReference>
<dbReference type="PANTHER" id="PTHR10584:SF166">
    <property type="entry name" value="RIBOKINASE"/>
    <property type="match status" value="1"/>
</dbReference>
<dbReference type="STRING" id="1122155.SAMN02745158_01116"/>
<proteinExistence type="predicted"/>
<keyword evidence="1" id="KW-0808">Transferase</keyword>
<dbReference type="Gene3D" id="3.40.1190.20">
    <property type="match status" value="1"/>
</dbReference>
<gene>
    <name evidence="4" type="ORF">SAMN02745158_01116</name>
</gene>
<organism evidence="4 5">
    <name type="scientific">Lactonifactor longoviformis DSM 17459</name>
    <dbReference type="NCBI Taxonomy" id="1122155"/>
    <lineage>
        <taxon>Bacteria</taxon>
        <taxon>Bacillati</taxon>
        <taxon>Bacillota</taxon>
        <taxon>Clostridia</taxon>
        <taxon>Eubacteriales</taxon>
        <taxon>Clostridiaceae</taxon>
        <taxon>Lactonifactor</taxon>
    </lineage>
</organism>
<dbReference type="OrthoDB" id="9775849at2"/>
<protein>
    <submittedName>
        <fullName evidence="4">Sugar or nucleoside kinase, ribokinase family</fullName>
    </submittedName>
</protein>
<name>A0A1M4V4H4_9CLOT</name>
<feature type="domain" description="Carbohydrate kinase PfkB" evidence="3">
    <location>
        <begin position="11"/>
        <end position="294"/>
    </location>
</feature>
<dbReference type="InterPro" id="IPR029056">
    <property type="entry name" value="Ribokinase-like"/>
</dbReference>
<dbReference type="GO" id="GO:0016301">
    <property type="term" value="F:kinase activity"/>
    <property type="evidence" value="ECO:0007669"/>
    <property type="project" value="UniProtKB-KW"/>
</dbReference>
<evidence type="ECO:0000313" key="5">
    <source>
        <dbReference type="Proteomes" id="UP000184245"/>
    </source>
</evidence>
<dbReference type="InterPro" id="IPR011611">
    <property type="entry name" value="PfkB_dom"/>
</dbReference>
<sequence length="319" mass="34891">MEGGDILEKERISVIGAAAVCDYIYEVNKLPGPGDIVEIIREHPEPVWGGCAPNIAVGIKNLTRTTPELFYPVGYDYKDSGLENYWKDKGLNCENVTKVENCRSGYAHMYMQKDGKTICLGYAGAARCGKADAKARLGEWVVIAPVLNGYTEEYLKRGIEEKKSCIVTGICSRELIPYLPDVKAVIINQHEADYLMRHLGFCREEQLAAYVDGGLLFITNGEKGSKVYEKGRMTQVPVVTGNQIIDFTGAGDAYTSGVVSALAVWGMEPVLAGYVGAANASFVLETIGGQTNLPEFAQLIERLEQTYPETAQKIKGKRG</sequence>
<dbReference type="RefSeq" id="WP_072849702.1">
    <property type="nucleotide sequence ID" value="NZ_FQVI01000003.1"/>
</dbReference>
<keyword evidence="5" id="KW-1185">Reference proteome</keyword>
<dbReference type="EMBL" id="FQVI01000003">
    <property type="protein sequence ID" value="SHE63792.1"/>
    <property type="molecule type" value="Genomic_DNA"/>
</dbReference>
<evidence type="ECO:0000256" key="1">
    <source>
        <dbReference type="ARBA" id="ARBA00022679"/>
    </source>
</evidence>